<dbReference type="STRING" id="747725.A0A162MY78"/>
<feature type="compositionally biased region" description="Basic and acidic residues" evidence="1">
    <location>
        <begin position="147"/>
        <end position="159"/>
    </location>
</feature>
<protein>
    <submittedName>
        <fullName evidence="2">Uncharacterized protein</fullName>
    </submittedName>
</protein>
<feature type="region of interest" description="Disordered" evidence="1">
    <location>
        <begin position="308"/>
        <end position="354"/>
    </location>
</feature>
<feature type="compositionally biased region" description="Basic and acidic residues" evidence="1">
    <location>
        <begin position="22"/>
        <end position="37"/>
    </location>
</feature>
<name>A0A162MY78_MUCCL</name>
<proteinExistence type="predicted"/>
<feature type="compositionally biased region" description="Low complexity" evidence="1">
    <location>
        <begin position="81"/>
        <end position="99"/>
    </location>
</feature>
<dbReference type="VEuPathDB" id="FungiDB:MUCCIDRAFT_113484"/>
<gene>
    <name evidence="2" type="ORF">MUCCIDRAFT_113484</name>
</gene>
<keyword evidence="3" id="KW-1185">Reference proteome</keyword>
<feature type="compositionally biased region" description="Low complexity" evidence="1">
    <location>
        <begin position="308"/>
        <end position="326"/>
    </location>
</feature>
<organism evidence="2 3">
    <name type="scientific">Mucor lusitanicus CBS 277.49</name>
    <dbReference type="NCBI Taxonomy" id="747725"/>
    <lineage>
        <taxon>Eukaryota</taxon>
        <taxon>Fungi</taxon>
        <taxon>Fungi incertae sedis</taxon>
        <taxon>Mucoromycota</taxon>
        <taxon>Mucoromycotina</taxon>
        <taxon>Mucoromycetes</taxon>
        <taxon>Mucorales</taxon>
        <taxon>Mucorineae</taxon>
        <taxon>Mucoraceae</taxon>
        <taxon>Mucor</taxon>
    </lineage>
</organism>
<evidence type="ECO:0000313" key="3">
    <source>
        <dbReference type="Proteomes" id="UP000077051"/>
    </source>
</evidence>
<feature type="compositionally biased region" description="Polar residues" evidence="1">
    <location>
        <begin position="136"/>
        <end position="146"/>
    </location>
</feature>
<feature type="region of interest" description="Disordered" evidence="1">
    <location>
        <begin position="249"/>
        <end position="286"/>
    </location>
</feature>
<evidence type="ECO:0000313" key="2">
    <source>
        <dbReference type="EMBL" id="OAD00036.1"/>
    </source>
</evidence>
<dbReference type="Proteomes" id="UP000077051">
    <property type="component" value="Unassembled WGS sequence"/>
</dbReference>
<dbReference type="AlphaFoldDB" id="A0A162MY78"/>
<dbReference type="OrthoDB" id="340550at2759"/>
<reference evidence="2 3" key="1">
    <citation type="submission" date="2015-06" db="EMBL/GenBank/DDBJ databases">
        <title>Expansion of signal transduction pathways in fungi by whole-genome duplication.</title>
        <authorList>
            <consortium name="DOE Joint Genome Institute"/>
            <person name="Corrochano L.M."/>
            <person name="Kuo A."/>
            <person name="Marcet-Houben M."/>
            <person name="Polaino S."/>
            <person name="Salamov A."/>
            <person name="Villalobos J.M."/>
            <person name="Alvarez M.I."/>
            <person name="Avalos J."/>
            <person name="Benito E.P."/>
            <person name="Benoit I."/>
            <person name="Burger G."/>
            <person name="Camino L.P."/>
            <person name="Canovas D."/>
            <person name="Cerda-Olmedo E."/>
            <person name="Cheng J.-F."/>
            <person name="Dominguez A."/>
            <person name="Elias M."/>
            <person name="Eslava A.P."/>
            <person name="Glaser F."/>
            <person name="Grimwood J."/>
            <person name="Gutierrez G."/>
            <person name="Heitman J."/>
            <person name="Henrissat B."/>
            <person name="Iturriaga E.A."/>
            <person name="Lang B.F."/>
            <person name="Lavin J.L."/>
            <person name="Lee S."/>
            <person name="Li W."/>
            <person name="Lindquist E."/>
            <person name="Lopez-Garcia S."/>
            <person name="Luque E.M."/>
            <person name="Marcos A.T."/>
            <person name="Martin J."/>
            <person name="Mccluskey K."/>
            <person name="Medina H.R."/>
            <person name="Miralles-Duran A."/>
            <person name="Miyazaki A."/>
            <person name="Munoz-Torres E."/>
            <person name="Oguiza J.A."/>
            <person name="Ohm R."/>
            <person name="Olmedo M."/>
            <person name="Orejas M."/>
            <person name="Ortiz-Castellanos L."/>
            <person name="Pisabarro A.G."/>
            <person name="Rodriguez-Romero J."/>
            <person name="Ruiz-Herrera J."/>
            <person name="Ruiz-Vazquez R."/>
            <person name="Sanz C."/>
            <person name="Schackwitz W."/>
            <person name="Schmutz J."/>
            <person name="Shahriari M."/>
            <person name="Shelest E."/>
            <person name="Silva-Franco F."/>
            <person name="Soanes D."/>
            <person name="Syed K."/>
            <person name="Tagua V.G."/>
            <person name="Talbot N.J."/>
            <person name="Thon M."/>
            <person name="De Vries R.P."/>
            <person name="Wiebenga A."/>
            <person name="Yadav J.S."/>
            <person name="Braun E.L."/>
            <person name="Baker S."/>
            <person name="Garre V."/>
            <person name="Horwitz B."/>
            <person name="Torres-Martinez S."/>
            <person name="Idnurm A."/>
            <person name="Herrera-Estrella A."/>
            <person name="Gabaldon T."/>
            <person name="Grigoriev I.V."/>
        </authorList>
    </citation>
    <scope>NUCLEOTIDE SEQUENCE [LARGE SCALE GENOMIC DNA]</scope>
    <source>
        <strain evidence="2 3">CBS 277.49</strain>
    </source>
</reference>
<sequence length="354" mass="39021">METIAPFKRENSKSSFTDDDELSRMSDLESEYRDNNIRRMSLSSSLPASPSASSYNKMSVDSDDARSVSSTSRRDNHTMETSAPSPSTTLPSPATTPNITTTTRVIRPIGSSWANLSTSNNIRQQDELYMVDSSNMSKRAAQTKSSYDLRERRDPERRSVNRRSSLLPKSKALLRVIDQADEDTHLGDLEMRREHETTVQLKTLDNEYADKPQQGVPAASWTKVADLPLYQCSKLNPEIEMTSFQLENIASPSPQQQQTYKSIKRKASEDRFEPYPTSIGLKRRAVSPSVSLNGSPILTGYSSPPTSFAPYYSSGGPGGTSPNAAARAQQKAPSSSSFNLHDASGGLSRMSLSE</sequence>
<comment type="caution">
    <text evidence="2">The sequence shown here is derived from an EMBL/GenBank/DDBJ whole genome shotgun (WGS) entry which is preliminary data.</text>
</comment>
<feature type="region of interest" description="Disordered" evidence="1">
    <location>
        <begin position="1"/>
        <end position="99"/>
    </location>
</feature>
<feature type="region of interest" description="Disordered" evidence="1">
    <location>
        <begin position="136"/>
        <end position="164"/>
    </location>
</feature>
<feature type="compositionally biased region" description="Low complexity" evidence="1">
    <location>
        <begin position="41"/>
        <end position="54"/>
    </location>
</feature>
<dbReference type="EMBL" id="AMYB01000007">
    <property type="protein sequence ID" value="OAD00036.1"/>
    <property type="molecule type" value="Genomic_DNA"/>
</dbReference>
<feature type="compositionally biased region" description="Polar residues" evidence="1">
    <location>
        <begin position="249"/>
        <end position="261"/>
    </location>
</feature>
<accession>A0A162MY78</accession>
<evidence type="ECO:0000256" key="1">
    <source>
        <dbReference type="SAM" id="MobiDB-lite"/>
    </source>
</evidence>